<proteinExistence type="predicted"/>
<organism evidence="7 8">
    <name type="scientific">Nocardioides eburneus</name>
    <dbReference type="NCBI Taxonomy" id="3231482"/>
    <lineage>
        <taxon>Bacteria</taxon>
        <taxon>Bacillati</taxon>
        <taxon>Actinomycetota</taxon>
        <taxon>Actinomycetes</taxon>
        <taxon>Propionibacteriales</taxon>
        <taxon>Nocardioidaceae</taxon>
        <taxon>Nocardioides</taxon>
    </lineage>
</organism>
<name>A0ABV3SZR7_9ACTN</name>
<dbReference type="Proteomes" id="UP001556631">
    <property type="component" value="Unassembled WGS sequence"/>
</dbReference>
<evidence type="ECO:0000256" key="4">
    <source>
        <dbReference type="ARBA" id="ARBA00023136"/>
    </source>
</evidence>
<feature type="transmembrane region" description="Helical" evidence="6">
    <location>
        <begin position="58"/>
        <end position="78"/>
    </location>
</feature>
<protein>
    <submittedName>
        <fullName evidence="7">Ion transporter</fullName>
    </submittedName>
</protein>
<evidence type="ECO:0000313" key="8">
    <source>
        <dbReference type="Proteomes" id="UP001556631"/>
    </source>
</evidence>
<gene>
    <name evidence="7" type="ORF">AB3X52_12440</name>
</gene>
<feature type="region of interest" description="Disordered" evidence="5">
    <location>
        <begin position="1"/>
        <end position="25"/>
    </location>
</feature>
<evidence type="ECO:0000256" key="5">
    <source>
        <dbReference type="SAM" id="MobiDB-lite"/>
    </source>
</evidence>
<dbReference type="Gene3D" id="1.20.120.350">
    <property type="entry name" value="Voltage-gated potassium channels. Chain C"/>
    <property type="match status" value="1"/>
</dbReference>
<sequence length="289" mass="31892">MTAAESPATPTRTAPPGGPATTGRPQLPHALPSDAIFRAVPPKAQLHHRAAAHRRPGFLAWLLALASLLSLAALVWVLCWPPAQPWHDRVVGVDVAISALFALQWLWRLARTRGDRAFWGTAWWELVAIVPLITPWAGDHTFPLVVVGLARLARAIDTCDDLYGDFITIWLVHHFSAPIVEAIKRPITVAVLDEVIDVIKTGTYAANVRSALDENHAELESMVLELLREDQTTGKLKYLPFHDDIVKLVADTVLRIVDGALDDPRTTELISDVIRNSATQLRQAIRDEV</sequence>
<evidence type="ECO:0000256" key="6">
    <source>
        <dbReference type="SAM" id="Phobius"/>
    </source>
</evidence>
<dbReference type="EMBL" id="JBFPJR010000020">
    <property type="protein sequence ID" value="MEX0428431.1"/>
    <property type="molecule type" value="Genomic_DNA"/>
</dbReference>
<accession>A0ABV3SZR7</accession>
<feature type="transmembrane region" description="Helical" evidence="6">
    <location>
        <begin position="90"/>
        <end position="107"/>
    </location>
</feature>
<keyword evidence="4 6" id="KW-0472">Membrane</keyword>
<keyword evidence="8" id="KW-1185">Reference proteome</keyword>
<feature type="compositionally biased region" description="Low complexity" evidence="5">
    <location>
        <begin position="7"/>
        <end position="25"/>
    </location>
</feature>
<evidence type="ECO:0000256" key="1">
    <source>
        <dbReference type="ARBA" id="ARBA00004141"/>
    </source>
</evidence>
<evidence type="ECO:0000313" key="7">
    <source>
        <dbReference type="EMBL" id="MEX0428431.1"/>
    </source>
</evidence>
<dbReference type="RefSeq" id="WP_367994401.1">
    <property type="nucleotide sequence ID" value="NZ_JBFPJR010000020.1"/>
</dbReference>
<keyword evidence="3 6" id="KW-1133">Transmembrane helix</keyword>
<keyword evidence="2 6" id="KW-0812">Transmembrane</keyword>
<dbReference type="InterPro" id="IPR027359">
    <property type="entry name" value="Volt_channel_dom_sf"/>
</dbReference>
<evidence type="ECO:0000256" key="3">
    <source>
        <dbReference type="ARBA" id="ARBA00022989"/>
    </source>
</evidence>
<evidence type="ECO:0000256" key="2">
    <source>
        <dbReference type="ARBA" id="ARBA00022692"/>
    </source>
</evidence>
<comment type="caution">
    <text evidence="7">The sequence shown here is derived from an EMBL/GenBank/DDBJ whole genome shotgun (WGS) entry which is preliminary data.</text>
</comment>
<comment type="subcellular location">
    <subcellularLocation>
        <location evidence="1">Membrane</location>
        <topology evidence="1">Multi-pass membrane protein</topology>
    </subcellularLocation>
</comment>
<reference evidence="7 8" key="1">
    <citation type="submission" date="2024-07" db="EMBL/GenBank/DDBJ databases">
        <authorList>
            <person name="Lee S."/>
            <person name="Kang M."/>
        </authorList>
    </citation>
    <scope>NUCLEOTIDE SEQUENCE [LARGE SCALE GENOMIC DNA]</scope>
    <source>
        <strain evidence="7 8">DS6</strain>
    </source>
</reference>